<dbReference type="AlphaFoldDB" id="A0AA38CB20"/>
<accession>A0AA38CB20</accession>
<proteinExistence type="predicted"/>
<keyword evidence="3" id="KW-1185">Reference proteome</keyword>
<protein>
    <submittedName>
        <fullName evidence="2">Uncharacterized protein</fullName>
    </submittedName>
</protein>
<evidence type="ECO:0000313" key="2">
    <source>
        <dbReference type="EMBL" id="KAH9296660.1"/>
    </source>
</evidence>
<dbReference type="EMBL" id="JAHRHJ020000011">
    <property type="protein sequence ID" value="KAH9296660.1"/>
    <property type="molecule type" value="Genomic_DNA"/>
</dbReference>
<evidence type="ECO:0000256" key="1">
    <source>
        <dbReference type="SAM" id="MobiDB-lite"/>
    </source>
</evidence>
<feature type="compositionally biased region" description="Low complexity" evidence="1">
    <location>
        <begin position="43"/>
        <end position="62"/>
    </location>
</feature>
<dbReference type="Proteomes" id="UP000824469">
    <property type="component" value="Unassembled WGS sequence"/>
</dbReference>
<feature type="region of interest" description="Disordered" evidence="1">
    <location>
        <begin position="42"/>
        <end position="62"/>
    </location>
</feature>
<comment type="caution">
    <text evidence="2">The sequence shown here is derived from an EMBL/GenBank/DDBJ whole genome shotgun (WGS) entry which is preliminary data.</text>
</comment>
<name>A0AA38CB20_TAXCH</name>
<gene>
    <name evidence="2" type="ORF">KI387_044240</name>
</gene>
<evidence type="ECO:0000313" key="3">
    <source>
        <dbReference type="Proteomes" id="UP000824469"/>
    </source>
</evidence>
<organism evidence="2 3">
    <name type="scientific">Taxus chinensis</name>
    <name type="common">Chinese yew</name>
    <name type="synonym">Taxus wallichiana var. chinensis</name>
    <dbReference type="NCBI Taxonomy" id="29808"/>
    <lineage>
        <taxon>Eukaryota</taxon>
        <taxon>Viridiplantae</taxon>
        <taxon>Streptophyta</taxon>
        <taxon>Embryophyta</taxon>
        <taxon>Tracheophyta</taxon>
        <taxon>Spermatophyta</taxon>
        <taxon>Pinopsida</taxon>
        <taxon>Pinidae</taxon>
        <taxon>Conifers II</taxon>
        <taxon>Cupressales</taxon>
        <taxon>Taxaceae</taxon>
        <taxon>Taxus</taxon>
    </lineage>
</organism>
<reference evidence="2 3" key="1">
    <citation type="journal article" date="2021" name="Nat. Plants">
        <title>The Taxus genome provides insights into paclitaxel biosynthesis.</title>
        <authorList>
            <person name="Xiong X."/>
            <person name="Gou J."/>
            <person name="Liao Q."/>
            <person name="Li Y."/>
            <person name="Zhou Q."/>
            <person name="Bi G."/>
            <person name="Li C."/>
            <person name="Du R."/>
            <person name="Wang X."/>
            <person name="Sun T."/>
            <person name="Guo L."/>
            <person name="Liang H."/>
            <person name="Lu P."/>
            <person name="Wu Y."/>
            <person name="Zhang Z."/>
            <person name="Ro D.K."/>
            <person name="Shang Y."/>
            <person name="Huang S."/>
            <person name="Yan J."/>
        </authorList>
    </citation>
    <scope>NUCLEOTIDE SEQUENCE [LARGE SCALE GENOMIC DNA]</scope>
    <source>
        <strain evidence="2">Ta-2019</strain>
    </source>
</reference>
<sequence length="62" mass="6950">MRFGGRRSAVFLCWPRTASSWYSRHVTPLPLGAASVFLLGNPQHRQQQTTTAPARQQARAVQ</sequence>